<gene>
    <name evidence="2" type="ORF">PMIN01_04095</name>
</gene>
<evidence type="ECO:0000313" key="2">
    <source>
        <dbReference type="EMBL" id="KAF9738812.1"/>
    </source>
</evidence>
<organism evidence="2 3">
    <name type="scientific">Paraphaeosphaeria minitans</name>
    <dbReference type="NCBI Taxonomy" id="565426"/>
    <lineage>
        <taxon>Eukaryota</taxon>
        <taxon>Fungi</taxon>
        <taxon>Dikarya</taxon>
        <taxon>Ascomycota</taxon>
        <taxon>Pezizomycotina</taxon>
        <taxon>Dothideomycetes</taxon>
        <taxon>Pleosporomycetidae</taxon>
        <taxon>Pleosporales</taxon>
        <taxon>Massarineae</taxon>
        <taxon>Didymosphaeriaceae</taxon>
        <taxon>Paraphaeosphaeria</taxon>
    </lineage>
</organism>
<dbReference type="OrthoDB" id="3783539at2759"/>
<keyword evidence="3" id="KW-1185">Reference proteome</keyword>
<sequence>MKFFSKREKLPYARKRPIFPTSSQIAIPPRSSHTPPPLEVHRLPRPEPIPQAPREPQIIQDRYIDGDKLLALCQERYGIENCRLKYKNERYYLQVPEVIGEEILQQCESYVTK</sequence>
<evidence type="ECO:0000256" key="1">
    <source>
        <dbReference type="SAM" id="MobiDB-lite"/>
    </source>
</evidence>
<dbReference type="AlphaFoldDB" id="A0A9P6GN81"/>
<dbReference type="EMBL" id="WJXW01000003">
    <property type="protein sequence ID" value="KAF9738812.1"/>
    <property type="molecule type" value="Genomic_DNA"/>
</dbReference>
<dbReference type="Proteomes" id="UP000756921">
    <property type="component" value="Unassembled WGS sequence"/>
</dbReference>
<proteinExistence type="predicted"/>
<reference evidence="2" key="1">
    <citation type="journal article" date="2020" name="Mol. Plant Microbe Interact.">
        <title>Genome Sequence of the Biocontrol Agent Coniothyrium minitans strain Conio (IMI 134523).</title>
        <authorList>
            <person name="Patel D."/>
            <person name="Shittu T.A."/>
            <person name="Baroncelli R."/>
            <person name="Muthumeenakshi S."/>
            <person name="Osborne T.H."/>
            <person name="Janganan T.K."/>
            <person name="Sreenivasaprasad S."/>
        </authorList>
    </citation>
    <scope>NUCLEOTIDE SEQUENCE</scope>
    <source>
        <strain evidence="2">Conio</strain>
    </source>
</reference>
<accession>A0A9P6GN81</accession>
<name>A0A9P6GN81_9PLEO</name>
<protein>
    <submittedName>
        <fullName evidence="2">Uncharacterized protein</fullName>
    </submittedName>
</protein>
<feature type="region of interest" description="Disordered" evidence="1">
    <location>
        <begin position="23"/>
        <end position="54"/>
    </location>
</feature>
<comment type="caution">
    <text evidence="2">The sequence shown here is derived from an EMBL/GenBank/DDBJ whole genome shotgun (WGS) entry which is preliminary data.</text>
</comment>
<evidence type="ECO:0000313" key="3">
    <source>
        <dbReference type="Proteomes" id="UP000756921"/>
    </source>
</evidence>